<dbReference type="PANTHER" id="PTHR48069">
    <property type="entry name" value="DIHYDROFOLATE REDUCTASE"/>
    <property type="match status" value="1"/>
</dbReference>
<accession>A0A811Y0H7</accession>
<dbReference type="Proteomes" id="UP000645828">
    <property type="component" value="Unassembled WGS sequence"/>
</dbReference>
<reference evidence="7" key="1">
    <citation type="submission" date="2020-12" db="EMBL/GenBank/DDBJ databases">
        <authorList>
            <consortium name="Molecular Ecology Group"/>
        </authorList>
    </citation>
    <scope>NUCLEOTIDE SEQUENCE</scope>
    <source>
        <strain evidence="7">TBG_1078</strain>
    </source>
</reference>
<dbReference type="GO" id="GO:0046654">
    <property type="term" value="P:tetrahydrofolate biosynthetic process"/>
    <property type="evidence" value="ECO:0007669"/>
    <property type="project" value="InterPro"/>
</dbReference>
<dbReference type="Gene3D" id="3.40.430.10">
    <property type="entry name" value="Dihydrofolate Reductase, subunit A"/>
    <property type="match status" value="1"/>
</dbReference>
<comment type="similarity">
    <text evidence="2">Belongs to the dihydrofolate reductase family.</text>
</comment>
<dbReference type="GO" id="GO:0046452">
    <property type="term" value="P:dihydrofolate metabolic process"/>
    <property type="evidence" value="ECO:0007669"/>
    <property type="project" value="TreeGrafter"/>
</dbReference>
<dbReference type="GO" id="GO:0005739">
    <property type="term" value="C:mitochondrion"/>
    <property type="evidence" value="ECO:0007669"/>
    <property type="project" value="TreeGrafter"/>
</dbReference>
<dbReference type="GO" id="GO:0050661">
    <property type="term" value="F:NADP binding"/>
    <property type="evidence" value="ECO:0007669"/>
    <property type="project" value="InterPro"/>
</dbReference>
<proteinExistence type="inferred from homology"/>
<evidence type="ECO:0000313" key="8">
    <source>
        <dbReference type="Proteomes" id="UP000645828"/>
    </source>
</evidence>
<protein>
    <recommendedName>
        <fullName evidence="3">dihydrofolate reductase</fullName>
        <ecNumber evidence="3">1.5.1.3</ecNumber>
    </recommendedName>
</protein>
<evidence type="ECO:0000256" key="3">
    <source>
        <dbReference type="ARBA" id="ARBA00012856"/>
    </source>
</evidence>
<dbReference type="SUPFAM" id="SSF53597">
    <property type="entry name" value="Dihydrofolate reductase-like"/>
    <property type="match status" value="1"/>
</dbReference>
<comment type="pathway">
    <text evidence="1">Cofactor biosynthesis; tetrahydrofolate biosynthesis; 5,6,7,8-tetrahydrofolate from 7,8-dihydrofolate: step 1/1.</text>
</comment>
<comment type="caution">
    <text evidence="7">The sequence shown here is derived from an EMBL/GenBank/DDBJ whole genome shotgun (WGS) entry which is preliminary data.</text>
</comment>
<dbReference type="EC" id="1.5.1.3" evidence="3"/>
<keyword evidence="5" id="KW-0560">Oxidoreductase</keyword>
<evidence type="ECO:0000313" key="7">
    <source>
        <dbReference type="EMBL" id="CAD7670278.1"/>
    </source>
</evidence>
<evidence type="ECO:0000256" key="1">
    <source>
        <dbReference type="ARBA" id="ARBA00004903"/>
    </source>
</evidence>
<comment type="catalytic activity">
    <reaction evidence="6">
        <text>(6S)-5,6,7,8-tetrahydrofolate + NADP(+) = 7,8-dihydrofolate + NADPH + H(+)</text>
        <dbReference type="Rhea" id="RHEA:15009"/>
        <dbReference type="ChEBI" id="CHEBI:15378"/>
        <dbReference type="ChEBI" id="CHEBI:57451"/>
        <dbReference type="ChEBI" id="CHEBI:57453"/>
        <dbReference type="ChEBI" id="CHEBI:57783"/>
        <dbReference type="ChEBI" id="CHEBI:58349"/>
        <dbReference type="EC" id="1.5.1.3"/>
    </reaction>
</comment>
<dbReference type="InterPro" id="IPR024072">
    <property type="entry name" value="DHFR-like_dom_sf"/>
</dbReference>
<evidence type="ECO:0000256" key="2">
    <source>
        <dbReference type="ARBA" id="ARBA00009539"/>
    </source>
</evidence>
<gene>
    <name evidence="7" type="ORF">NYPRO_LOCUS3073</name>
</gene>
<dbReference type="GO" id="GO:0046655">
    <property type="term" value="P:folic acid metabolic process"/>
    <property type="evidence" value="ECO:0007669"/>
    <property type="project" value="TreeGrafter"/>
</dbReference>
<dbReference type="EMBL" id="CAJHUB010000655">
    <property type="protein sequence ID" value="CAD7670278.1"/>
    <property type="molecule type" value="Genomic_DNA"/>
</dbReference>
<organism evidence="7 8">
    <name type="scientific">Nyctereutes procyonoides</name>
    <name type="common">Raccoon dog</name>
    <name type="synonym">Canis procyonoides</name>
    <dbReference type="NCBI Taxonomy" id="34880"/>
    <lineage>
        <taxon>Eukaryota</taxon>
        <taxon>Metazoa</taxon>
        <taxon>Chordata</taxon>
        <taxon>Craniata</taxon>
        <taxon>Vertebrata</taxon>
        <taxon>Euteleostomi</taxon>
        <taxon>Mammalia</taxon>
        <taxon>Eutheria</taxon>
        <taxon>Laurasiatheria</taxon>
        <taxon>Carnivora</taxon>
        <taxon>Caniformia</taxon>
        <taxon>Canidae</taxon>
        <taxon>Nyctereutes</taxon>
    </lineage>
</organism>
<dbReference type="GO" id="GO:0004146">
    <property type="term" value="F:dihydrofolate reductase activity"/>
    <property type="evidence" value="ECO:0007669"/>
    <property type="project" value="UniProtKB-EC"/>
</dbReference>
<dbReference type="AlphaFoldDB" id="A0A811Y0H7"/>
<sequence>MTTTSVEGNRIFSQEKTQGTSIRSLFSRQSLDYALKLINQPELTKKVDMVWIVGDSSVYKEATNKPGHLKLLVTGITQAFENNTFLPENDLEIYKLLPEYPSILSDVQEEKSIK</sequence>
<evidence type="ECO:0000256" key="6">
    <source>
        <dbReference type="ARBA" id="ARBA00048873"/>
    </source>
</evidence>
<dbReference type="PANTHER" id="PTHR48069:SF6">
    <property type="entry name" value="DIHYDROFOLATE REDUCTASE"/>
    <property type="match status" value="1"/>
</dbReference>
<evidence type="ECO:0000256" key="5">
    <source>
        <dbReference type="ARBA" id="ARBA00023002"/>
    </source>
</evidence>
<name>A0A811Y0H7_NYCPR</name>
<keyword evidence="4" id="KW-0521">NADP</keyword>
<dbReference type="InterPro" id="IPR012259">
    <property type="entry name" value="DHFR"/>
</dbReference>
<evidence type="ECO:0000256" key="4">
    <source>
        <dbReference type="ARBA" id="ARBA00022857"/>
    </source>
</evidence>
<keyword evidence="8" id="KW-1185">Reference proteome</keyword>